<dbReference type="EMBL" id="SGWY01000002">
    <property type="protein sequence ID" value="RZS65907.1"/>
    <property type="molecule type" value="Genomic_DNA"/>
</dbReference>
<evidence type="ECO:0000313" key="2">
    <source>
        <dbReference type="EMBL" id="RZS65907.1"/>
    </source>
</evidence>
<name>A0A4Q7MEH5_9MICO</name>
<feature type="transmembrane region" description="Helical" evidence="1">
    <location>
        <begin position="135"/>
        <end position="155"/>
    </location>
</feature>
<protein>
    <submittedName>
        <fullName evidence="2">Uncharacterized protein</fullName>
    </submittedName>
</protein>
<gene>
    <name evidence="2" type="ORF">EV187_1613</name>
</gene>
<dbReference type="InterPro" id="IPR047928">
    <property type="entry name" value="Perm_prefix_1"/>
</dbReference>
<feature type="transmembrane region" description="Helical" evidence="1">
    <location>
        <begin position="103"/>
        <end position="129"/>
    </location>
</feature>
<dbReference type="Proteomes" id="UP000293289">
    <property type="component" value="Unassembled WGS sequence"/>
</dbReference>
<keyword evidence="3" id="KW-1185">Reference proteome</keyword>
<keyword evidence="1" id="KW-0472">Membrane</keyword>
<reference evidence="2 3" key="1">
    <citation type="submission" date="2019-02" db="EMBL/GenBank/DDBJ databases">
        <title>Genomic Encyclopedia of Type Strains, Phase IV (KMG-IV): sequencing the most valuable type-strain genomes for metagenomic binning, comparative biology and taxonomic classification.</title>
        <authorList>
            <person name="Goeker M."/>
        </authorList>
    </citation>
    <scope>NUCLEOTIDE SEQUENCE [LARGE SCALE GENOMIC DNA]</scope>
    <source>
        <strain evidence="2 3">DSM 43045</strain>
    </source>
</reference>
<keyword evidence="1" id="KW-0812">Transmembrane</keyword>
<dbReference type="NCBIfam" id="NF038403">
    <property type="entry name" value="perm_prefix_1"/>
    <property type="match status" value="1"/>
</dbReference>
<feature type="transmembrane region" description="Helical" evidence="1">
    <location>
        <begin position="167"/>
        <end position="191"/>
    </location>
</feature>
<keyword evidence="1" id="KW-1133">Transmembrane helix</keyword>
<feature type="transmembrane region" description="Helical" evidence="1">
    <location>
        <begin position="197"/>
        <end position="218"/>
    </location>
</feature>
<evidence type="ECO:0000313" key="3">
    <source>
        <dbReference type="Proteomes" id="UP000293289"/>
    </source>
</evidence>
<organism evidence="2 3">
    <name type="scientific">Agromyces ramosus</name>
    <dbReference type="NCBI Taxonomy" id="33879"/>
    <lineage>
        <taxon>Bacteria</taxon>
        <taxon>Bacillati</taxon>
        <taxon>Actinomycetota</taxon>
        <taxon>Actinomycetes</taxon>
        <taxon>Micrococcales</taxon>
        <taxon>Microbacteriaceae</taxon>
        <taxon>Agromyces</taxon>
    </lineage>
</organism>
<sequence length="306" mass="32112">MNATDPIRRSTDIHRLLDEAFAGVELTPETQDLKEEIRDNLLFRVAELEASGVEPSDAARRAIAELGDIRALVDGEAAAASPARPESASAAALRNQVRPKPGFVVRTVLISIVAAVALVLLVLGLVGVLSFGTGVLIGLSAVFGAGLGVVTADALRQETTTNHPLPTGRAVAFGASTGVLLAGLAFTGVVIVRLDLAWIILGALLVIAAIGVLSYLGATQTNRHKPWMVEQQRAMRTGNRFEEDPASAARFGIYTAATWTVAFVVAIVLGFTVGWLWAPVALVGGFVVMLIVLARMLFGADARSKG</sequence>
<feature type="transmembrane region" description="Helical" evidence="1">
    <location>
        <begin position="277"/>
        <end position="298"/>
    </location>
</feature>
<accession>A0A4Q7MEH5</accession>
<evidence type="ECO:0000256" key="1">
    <source>
        <dbReference type="SAM" id="Phobius"/>
    </source>
</evidence>
<proteinExistence type="predicted"/>
<feature type="transmembrane region" description="Helical" evidence="1">
    <location>
        <begin position="251"/>
        <end position="271"/>
    </location>
</feature>
<dbReference type="AlphaFoldDB" id="A0A4Q7MEH5"/>
<dbReference type="RefSeq" id="WP_130352555.1">
    <property type="nucleotide sequence ID" value="NZ_SGWY01000002.1"/>
</dbReference>
<comment type="caution">
    <text evidence="2">The sequence shown here is derived from an EMBL/GenBank/DDBJ whole genome shotgun (WGS) entry which is preliminary data.</text>
</comment>
<dbReference type="OrthoDB" id="3377884at2"/>